<sequence>MCSLPRYVSGTTTWLSILHKFQHLLLFDILACDGIEHRNGDESIVYGTALNLKTCTAVSSSYIMTTGLHFAKFQITGTPFMGVARPMPKRIFDREGFSFTRSDHFNTLMAERTDEWGNGNVHACQYWCESGSTIWTGFEGHDYHGYHWIHDWEGIEGCETGDTVGMLLNLDEGTLTVYKNNRRLGVLKDGLSGQYCWYVRVKKDEAVAIKKGALPNAEN</sequence>
<dbReference type="InterPro" id="IPR043136">
    <property type="entry name" value="B30.2/SPRY_sf"/>
</dbReference>
<protein>
    <recommendedName>
        <fullName evidence="3">B30.2/SPRY domain-containing protein</fullName>
    </recommendedName>
</protein>
<dbReference type="EMBL" id="AGNL01048434">
    <property type="protein sequence ID" value="EJK45550.1"/>
    <property type="molecule type" value="Genomic_DNA"/>
</dbReference>
<dbReference type="Proteomes" id="UP000266841">
    <property type="component" value="Unassembled WGS sequence"/>
</dbReference>
<dbReference type="AlphaFoldDB" id="K0R158"/>
<evidence type="ECO:0008006" key="3">
    <source>
        <dbReference type="Google" id="ProtNLM"/>
    </source>
</evidence>
<dbReference type="InterPro" id="IPR013320">
    <property type="entry name" value="ConA-like_dom_sf"/>
</dbReference>
<reference evidence="1 2" key="1">
    <citation type="journal article" date="2012" name="Genome Biol.">
        <title>Genome and low-iron response of an oceanic diatom adapted to chronic iron limitation.</title>
        <authorList>
            <person name="Lommer M."/>
            <person name="Specht M."/>
            <person name="Roy A.S."/>
            <person name="Kraemer L."/>
            <person name="Andreson R."/>
            <person name="Gutowska M.A."/>
            <person name="Wolf J."/>
            <person name="Bergner S.V."/>
            <person name="Schilhabel M.B."/>
            <person name="Klostermeier U.C."/>
            <person name="Beiko R.G."/>
            <person name="Rosenstiel P."/>
            <person name="Hippler M."/>
            <person name="Laroche J."/>
        </authorList>
    </citation>
    <scope>NUCLEOTIDE SEQUENCE [LARGE SCALE GENOMIC DNA]</scope>
    <source>
        <strain evidence="1 2">CCMP1005</strain>
    </source>
</reference>
<organism evidence="1 2">
    <name type="scientific">Thalassiosira oceanica</name>
    <name type="common">Marine diatom</name>
    <dbReference type="NCBI Taxonomy" id="159749"/>
    <lineage>
        <taxon>Eukaryota</taxon>
        <taxon>Sar</taxon>
        <taxon>Stramenopiles</taxon>
        <taxon>Ochrophyta</taxon>
        <taxon>Bacillariophyta</taxon>
        <taxon>Coscinodiscophyceae</taxon>
        <taxon>Thalassiosirophycidae</taxon>
        <taxon>Thalassiosirales</taxon>
        <taxon>Thalassiosiraceae</taxon>
        <taxon>Thalassiosira</taxon>
    </lineage>
</organism>
<keyword evidence="2" id="KW-1185">Reference proteome</keyword>
<dbReference type="OrthoDB" id="195558at2759"/>
<dbReference type="SUPFAM" id="SSF49899">
    <property type="entry name" value="Concanavalin A-like lectins/glucanases"/>
    <property type="match status" value="1"/>
</dbReference>
<dbReference type="Gene3D" id="2.60.120.920">
    <property type="match status" value="1"/>
</dbReference>
<gene>
    <name evidence="1" type="ORF">THAOC_35833</name>
</gene>
<name>K0R158_THAOC</name>
<proteinExistence type="predicted"/>
<comment type="caution">
    <text evidence="1">The sequence shown here is derived from an EMBL/GenBank/DDBJ whole genome shotgun (WGS) entry which is preliminary data.</text>
</comment>
<accession>K0R158</accession>
<evidence type="ECO:0000313" key="2">
    <source>
        <dbReference type="Proteomes" id="UP000266841"/>
    </source>
</evidence>
<evidence type="ECO:0000313" key="1">
    <source>
        <dbReference type="EMBL" id="EJK45550.1"/>
    </source>
</evidence>